<organism evidence="2 3">
    <name type="scientific">Steroidobacter agaridevorans</name>
    <dbReference type="NCBI Taxonomy" id="2695856"/>
    <lineage>
        <taxon>Bacteria</taxon>
        <taxon>Pseudomonadati</taxon>
        <taxon>Pseudomonadota</taxon>
        <taxon>Gammaproteobacteria</taxon>
        <taxon>Steroidobacterales</taxon>
        <taxon>Steroidobacteraceae</taxon>
        <taxon>Steroidobacter</taxon>
    </lineage>
</organism>
<comment type="caution">
    <text evidence="2">The sequence shown here is derived from an EMBL/GenBank/DDBJ whole genome shotgun (WGS) entry which is preliminary data.</text>
</comment>
<evidence type="ECO:0000313" key="2">
    <source>
        <dbReference type="EMBL" id="GFE84078.1"/>
    </source>
</evidence>
<evidence type="ECO:0000313" key="3">
    <source>
        <dbReference type="Proteomes" id="UP000445000"/>
    </source>
</evidence>
<sequence length="60" mass="6701">MPPVKRQLNQIVRQPSNAKPANSEDAREFPETPAAAAAEHCHIERTLNETPRPANFQTHS</sequence>
<keyword evidence="3" id="KW-1185">Reference proteome</keyword>
<proteinExistence type="predicted"/>
<name>A0A829YMZ3_9GAMM</name>
<evidence type="ECO:0000256" key="1">
    <source>
        <dbReference type="SAM" id="MobiDB-lite"/>
    </source>
</evidence>
<gene>
    <name evidence="2" type="ORF">GCM10011487_60780</name>
</gene>
<feature type="compositionally biased region" description="Polar residues" evidence="1">
    <location>
        <begin position="7"/>
        <end position="20"/>
    </location>
</feature>
<dbReference type="Proteomes" id="UP000445000">
    <property type="component" value="Unassembled WGS sequence"/>
</dbReference>
<dbReference type="EMBL" id="BLJN01000007">
    <property type="protein sequence ID" value="GFE84078.1"/>
    <property type="molecule type" value="Genomic_DNA"/>
</dbReference>
<feature type="region of interest" description="Disordered" evidence="1">
    <location>
        <begin position="1"/>
        <end position="37"/>
    </location>
</feature>
<accession>A0A829YMZ3</accession>
<reference evidence="3" key="1">
    <citation type="submission" date="2020-01" db="EMBL/GenBank/DDBJ databases">
        <title>'Steroidobacter agaridevorans' sp. nov., agar-degrading bacteria isolated from rhizosphere soils.</title>
        <authorList>
            <person name="Ikenaga M."/>
            <person name="Kataoka M."/>
            <person name="Murouchi A."/>
            <person name="Katsuragi S."/>
            <person name="Sakai M."/>
        </authorList>
    </citation>
    <scope>NUCLEOTIDE SEQUENCE [LARGE SCALE GENOMIC DNA]</scope>
    <source>
        <strain evidence="3">YU21-B</strain>
    </source>
</reference>
<protein>
    <submittedName>
        <fullName evidence="2">Uncharacterized protein</fullName>
    </submittedName>
</protein>
<dbReference type="AlphaFoldDB" id="A0A829YMZ3"/>